<dbReference type="EMBL" id="JAUEPS010000111">
    <property type="protein sequence ID" value="KAK0437425.1"/>
    <property type="molecule type" value="Genomic_DNA"/>
</dbReference>
<accession>A0AA39J770</accession>
<reference evidence="2" key="1">
    <citation type="submission" date="2023-06" db="EMBL/GenBank/DDBJ databases">
        <authorList>
            <consortium name="Lawrence Berkeley National Laboratory"/>
            <person name="Ahrendt S."/>
            <person name="Sahu N."/>
            <person name="Indic B."/>
            <person name="Wong-Bajracharya J."/>
            <person name="Merenyi Z."/>
            <person name="Ke H.-M."/>
            <person name="Monk M."/>
            <person name="Kocsube S."/>
            <person name="Drula E."/>
            <person name="Lipzen A."/>
            <person name="Balint B."/>
            <person name="Henrissat B."/>
            <person name="Andreopoulos B."/>
            <person name="Martin F.M."/>
            <person name="Harder C.B."/>
            <person name="Rigling D."/>
            <person name="Ford K.L."/>
            <person name="Foster G.D."/>
            <person name="Pangilinan J."/>
            <person name="Papanicolaou A."/>
            <person name="Barry K."/>
            <person name="LaButti K."/>
            <person name="Viragh M."/>
            <person name="Koriabine M."/>
            <person name="Yan M."/>
            <person name="Riley R."/>
            <person name="Champramary S."/>
            <person name="Plett K.L."/>
            <person name="Tsai I.J."/>
            <person name="Slot J."/>
            <person name="Sipos G."/>
            <person name="Plett J."/>
            <person name="Nagy L.G."/>
            <person name="Grigoriev I.V."/>
        </authorList>
    </citation>
    <scope>NUCLEOTIDE SEQUENCE</scope>
    <source>
        <strain evidence="2">CCBAS 213</strain>
    </source>
</reference>
<evidence type="ECO:0000259" key="1">
    <source>
        <dbReference type="Pfam" id="PF06985"/>
    </source>
</evidence>
<dbReference type="Pfam" id="PF06985">
    <property type="entry name" value="HET"/>
    <property type="match status" value="1"/>
</dbReference>
<dbReference type="GeneID" id="85351763"/>
<protein>
    <recommendedName>
        <fullName evidence="1">Heterokaryon incompatibility domain-containing protein</fullName>
    </recommendedName>
</protein>
<evidence type="ECO:0000313" key="2">
    <source>
        <dbReference type="EMBL" id="KAK0437425.1"/>
    </source>
</evidence>
<sequence length="478" mass="55363">MVIQSALADIPCANLGMSGVLKELNATLGTSYTLDNPILPSIFESFIRQDYDFGTLYANLHPFRYDLTTVECIRQSWNRDQEMRQNQVNNNRISDGNIPPRRIWDLYANRVVPYWITWPSRTRGQWKISVISHAWMSEEERMDVWTPINGFEWPVPIPKDANLNLIRIEMLNLGVHYVWLDVLCLRQEGGKREDLRREEWKVDVPTIGSIYRNCSRDVVYYLSGLGRPFCLKPEDLRSDWCWFRRAWMLQEVKSIMPAYVIGGEAGNRWICEDVRARVDKHLQSLRLLGGNLFDILQEMQNQVSTKPLDKVAGLGYLLFRESIPIYDESQSEEDAWVALTEVMDGKYHLELLLLYPEPGNGYKCWQPSWNEVMAMVTIPKTRMCLQSVDLQTDETGVDWYWGPCIKLGNLRGLGKVSSKIIPRQGELLVKDHTGLSHVFKIIADHTYLIPDSPYTLIGMSYSPCYYDETSLHWAVGHQ</sequence>
<dbReference type="InterPro" id="IPR010730">
    <property type="entry name" value="HET"/>
</dbReference>
<gene>
    <name evidence="2" type="ORF">EV420DRAFT_1280684</name>
</gene>
<dbReference type="AlphaFoldDB" id="A0AA39J770"/>
<feature type="domain" description="Heterokaryon incompatibility" evidence="1">
    <location>
        <begin position="131"/>
        <end position="221"/>
    </location>
</feature>
<comment type="caution">
    <text evidence="2">The sequence shown here is derived from an EMBL/GenBank/DDBJ whole genome shotgun (WGS) entry which is preliminary data.</text>
</comment>
<dbReference type="Proteomes" id="UP001175211">
    <property type="component" value="Unassembled WGS sequence"/>
</dbReference>
<keyword evidence="3" id="KW-1185">Reference proteome</keyword>
<organism evidence="2 3">
    <name type="scientific">Armillaria tabescens</name>
    <name type="common">Ringless honey mushroom</name>
    <name type="synonym">Agaricus tabescens</name>
    <dbReference type="NCBI Taxonomy" id="1929756"/>
    <lineage>
        <taxon>Eukaryota</taxon>
        <taxon>Fungi</taxon>
        <taxon>Dikarya</taxon>
        <taxon>Basidiomycota</taxon>
        <taxon>Agaricomycotina</taxon>
        <taxon>Agaricomycetes</taxon>
        <taxon>Agaricomycetidae</taxon>
        <taxon>Agaricales</taxon>
        <taxon>Marasmiineae</taxon>
        <taxon>Physalacriaceae</taxon>
        <taxon>Desarmillaria</taxon>
    </lineage>
</organism>
<evidence type="ECO:0000313" key="3">
    <source>
        <dbReference type="Proteomes" id="UP001175211"/>
    </source>
</evidence>
<name>A0AA39J770_ARMTA</name>
<proteinExistence type="predicted"/>
<dbReference type="RefSeq" id="XP_060322582.1">
    <property type="nucleotide sequence ID" value="XM_060468215.1"/>
</dbReference>